<comment type="catalytic activity">
    <reaction evidence="10 11">
        <text>shikimate + ATP = 3-phosphoshikimate + ADP + H(+)</text>
        <dbReference type="Rhea" id="RHEA:13121"/>
        <dbReference type="ChEBI" id="CHEBI:15378"/>
        <dbReference type="ChEBI" id="CHEBI:30616"/>
        <dbReference type="ChEBI" id="CHEBI:36208"/>
        <dbReference type="ChEBI" id="CHEBI:145989"/>
        <dbReference type="ChEBI" id="CHEBI:456216"/>
        <dbReference type="EC" id="2.7.1.71"/>
    </reaction>
</comment>
<organism evidence="12 13">
    <name type="scientific">Rugosibacter aromaticivorans</name>
    <dbReference type="NCBI Taxonomy" id="1565605"/>
    <lineage>
        <taxon>Bacteria</taxon>
        <taxon>Pseudomonadati</taxon>
        <taxon>Pseudomonadota</taxon>
        <taxon>Betaproteobacteria</taxon>
        <taxon>Nitrosomonadales</taxon>
        <taxon>Sterolibacteriaceae</taxon>
        <taxon>Rugosibacter</taxon>
    </lineage>
</organism>
<keyword evidence="5 11" id="KW-0808">Transferase</keyword>
<feature type="binding site" evidence="11">
    <location>
        <position position="18"/>
    </location>
    <ligand>
        <name>Mg(2+)</name>
        <dbReference type="ChEBI" id="CHEBI:18420"/>
    </ligand>
</feature>
<name>A0A0C5JB86_9PROT</name>
<dbReference type="GO" id="GO:0009423">
    <property type="term" value="P:chorismate biosynthetic process"/>
    <property type="evidence" value="ECO:0007669"/>
    <property type="project" value="UniProtKB-UniRule"/>
</dbReference>
<feature type="binding site" evidence="11">
    <location>
        <position position="120"/>
    </location>
    <ligand>
        <name>ATP</name>
        <dbReference type="ChEBI" id="CHEBI:30616"/>
    </ligand>
</feature>
<dbReference type="RefSeq" id="WP_237218193.1">
    <property type="nucleotide sequence ID" value="NZ_CP010554.1"/>
</dbReference>
<dbReference type="HOGENOM" id="CLU_057607_2_2_4"/>
<dbReference type="PANTHER" id="PTHR21087">
    <property type="entry name" value="SHIKIMATE KINASE"/>
    <property type="match status" value="1"/>
</dbReference>
<feature type="binding site" evidence="11">
    <location>
        <position position="82"/>
    </location>
    <ligand>
        <name>substrate</name>
    </ligand>
</feature>
<gene>
    <name evidence="11" type="primary">aroK</name>
    <name evidence="12" type="ORF">PG1C_12770</name>
</gene>
<evidence type="ECO:0000256" key="11">
    <source>
        <dbReference type="HAMAP-Rule" id="MF_00109"/>
    </source>
</evidence>
<evidence type="ECO:0000256" key="3">
    <source>
        <dbReference type="ARBA" id="ARBA00012154"/>
    </source>
</evidence>
<keyword evidence="6 11" id="KW-0547">Nucleotide-binding</keyword>
<dbReference type="PATRIC" id="fig|1565605.3.peg.2703"/>
<dbReference type="CDD" id="cd00464">
    <property type="entry name" value="SK"/>
    <property type="match status" value="1"/>
</dbReference>
<dbReference type="InterPro" id="IPR031322">
    <property type="entry name" value="Shikimate/glucono_kinase"/>
</dbReference>
<dbReference type="KEGG" id="rbu:PG1C_12770"/>
<dbReference type="GO" id="GO:0009073">
    <property type="term" value="P:aromatic amino acid family biosynthetic process"/>
    <property type="evidence" value="ECO:0007669"/>
    <property type="project" value="UniProtKB-KW"/>
</dbReference>
<proteinExistence type="inferred from homology"/>
<feature type="binding site" evidence="11">
    <location>
        <begin position="14"/>
        <end position="19"/>
    </location>
    <ligand>
        <name>ATP</name>
        <dbReference type="ChEBI" id="CHEBI:30616"/>
    </ligand>
</feature>
<evidence type="ECO:0000256" key="4">
    <source>
        <dbReference type="ARBA" id="ARBA00022605"/>
    </source>
</evidence>
<feature type="binding site" evidence="11">
    <location>
        <position position="60"/>
    </location>
    <ligand>
        <name>substrate</name>
    </ligand>
</feature>
<dbReference type="HAMAP" id="MF_00109">
    <property type="entry name" value="Shikimate_kinase"/>
    <property type="match status" value="1"/>
</dbReference>
<accession>A0A0C5JB86</accession>
<evidence type="ECO:0000256" key="1">
    <source>
        <dbReference type="ARBA" id="ARBA00004842"/>
    </source>
</evidence>
<comment type="subcellular location">
    <subcellularLocation>
        <location evidence="11">Cytoplasm</location>
    </subcellularLocation>
</comment>
<dbReference type="InterPro" id="IPR027417">
    <property type="entry name" value="P-loop_NTPase"/>
</dbReference>
<dbReference type="InterPro" id="IPR000623">
    <property type="entry name" value="Shikimate_kinase/TSH1"/>
</dbReference>
<comment type="function">
    <text evidence="11">Catalyzes the specific phosphorylation of the 3-hydroxyl group of shikimic acid using ATP as a cosubstrate.</text>
</comment>
<dbReference type="SUPFAM" id="SSF52540">
    <property type="entry name" value="P-loop containing nucleoside triphosphate hydrolases"/>
    <property type="match status" value="1"/>
</dbReference>
<keyword evidence="7 11" id="KW-0418">Kinase</keyword>
<dbReference type="STRING" id="1565605.PG1C_12770"/>
<comment type="similarity">
    <text evidence="2 11">Belongs to the shikimate kinase family.</text>
</comment>
<dbReference type="Proteomes" id="UP000061603">
    <property type="component" value="Chromosome"/>
</dbReference>
<dbReference type="AlphaFoldDB" id="A0A0C5JB86"/>
<dbReference type="EMBL" id="CP010554">
    <property type="protein sequence ID" value="AJP49068.1"/>
    <property type="molecule type" value="Genomic_DNA"/>
</dbReference>
<evidence type="ECO:0000256" key="2">
    <source>
        <dbReference type="ARBA" id="ARBA00006997"/>
    </source>
</evidence>
<dbReference type="EC" id="2.7.1.71" evidence="3 11"/>
<keyword evidence="11" id="KW-0460">Magnesium</keyword>
<evidence type="ECO:0000256" key="6">
    <source>
        <dbReference type="ARBA" id="ARBA00022741"/>
    </source>
</evidence>
<reference evidence="12 13" key="1">
    <citation type="journal article" date="2015" name="Genome Announc.">
        <title>Complete Genome Sequence of a Novel Bacterium within the Family Rhodocyclaceae That Degrades Polycyclic Aromatic Hydrocarbons.</title>
        <authorList>
            <person name="Singleton D.R."/>
            <person name="Dickey A.N."/>
            <person name="Scholl E.H."/>
            <person name="Wright F.A."/>
            <person name="Aitken M.D."/>
        </authorList>
    </citation>
    <scope>NUCLEOTIDE SEQUENCE [LARGE SCALE GENOMIC DNA]</scope>
    <source>
        <strain evidence="13">PG1-Ca6</strain>
    </source>
</reference>
<dbReference type="PANTHER" id="PTHR21087:SF16">
    <property type="entry name" value="SHIKIMATE KINASE 1, CHLOROPLASTIC"/>
    <property type="match status" value="1"/>
</dbReference>
<dbReference type="PROSITE" id="PS01128">
    <property type="entry name" value="SHIKIMATE_KINASE"/>
    <property type="match status" value="1"/>
</dbReference>
<dbReference type="UniPathway" id="UPA00053">
    <property type="reaction ID" value="UER00088"/>
</dbReference>
<evidence type="ECO:0000256" key="10">
    <source>
        <dbReference type="ARBA" id="ARBA00048567"/>
    </source>
</evidence>
<dbReference type="Gene3D" id="3.40.50.300">
    <property type="entry name" value="P-loop containing nucleotide triphosphate hydrolases"/>
    <property type="match status" value="1"/>
</dbReference>
<comment type="cofactor">
    <cofactor evidence="11">
        <name>Mg(2+)</name>
        <dbReference type="ChEBI" id="CHEBI:18420"/>
    </cofactor>
    <text evidence="11">Binds 1 Mg(2+) ion per subunit.</text>
</comment>
<feature type="binding site" evidence="11">
    <location>
        <position position="36"/>
    </location>
    <ligand>
        <name>substrate</name>
    </ligand>
</feature>
<dbReference type="GO" id="GO:0008652">
    <property type="term" value="P:amino acid biosynthetic process"/>
    <property type="evidence" value="ECO:0007669"/>
    <property type="project" value="UniProtKB-KW"/>
</dbReference>
<comment type="subunit">
    <text evidence="11">Monomer.</text>
</comment>
<dbReference type="PRINTS" id="PR01100">
    <property type="entry name" value="SHIKIMTKNASE"/>
</dbReference>
<evidence type="ECO:0000256" key="7">
    <source>
        <dbReference type="ARBA" id="ARBA00022777"/>
    </source>
</evidence>
<keyword evidence="11" id="KW-0479">Metal-binding</keyword>
<protein>
    <recommendedName>
        <fullName evidence="3 11">Shikimate kinase</fullName>
        <shortName evidence="11">SK</shortName>
        <ecNumber evidence="3 11">2.7.1.71</ecNumber>
    </recommendedName>
</protein>
<keyword evidence="8 11" id="KW-0067">ATP-binding</keyword>
<dbReference type="Pfam" id="PF01202">
    <property type="entry name" value="SKI"/>
    <property type="match status" value="1"/>
</dbReference>
<evidence type="ECO:0000256" key="8">
    <source>
        <dbReference type="ARBA" id="ARBA00022840"/>
    </source>
</evidence>
<evidence type="ECO:0000313" key="12">
    <source>
        <dbReference type="EMBL" id="AJP49068.1"/>
    </source>
</evidence>
<sequence>MNSSDNIYLVGMPGAGKTTVGRQLARRLHRQFIDADHEIEVRAGVKIPVIFETEGEAGFREQETRVIADLAKQSNLIVATGGGAVLRPENCDAIKKSGLVVYLRVAPRILFDRTHHDANRPLLQVANPMMRIEELFTQRDPIYQDVADLVMTSGGGSVFHLVTQVERELRKRCAA</sequence>
<keyword evidence="4 11" id="KW-0028">Amino-acid biosynthesis</keyword>
<keyword evidence="9 11" id="KW-0057">Aromatic amino acid biosynthesis</keyword>
<comment type="caution">
    <text evidence="11">Lacks conserved residue(s) required for the propagation of feature annotation.</text>
</comment>
<evidence type="ECO:0000256" key="5">
    <source>
        <dbReference type="ARBA" id="ARBA00022679"/>
    </source>
</evidence>
<evidence type="ECO:0000256" key="9">
    <source>
        <dbReference type="ARBA" id="ARBA00023141"/>
    </source>
</evidence>
<dbReference type="GO" id="GO:0005524">
    <property type="term" value="F:ATP binding"/>
    <property type="evidence" value="ECO:0007669"/>
    <property type="project" value="UniProtKB-UniRule"/>
</dbReference>
<feature type="binding site" evidence="11">
    <location>
        <position position="139"/>
    </location>
    <ligand>
        <name>substrate</name>
    </ligand>
</feature>
<dbReference type="InterPro" id="IPR023000">
    <property type="entry name" value="Shikimate_kinase_CS"/>
</dbReference>
<keyword evidence="11" id="KW-0963">Cytoplasm</keyword>
<dbReference type="GO" id="GO:0000287">
    <property type="term" value="F:magnesium ion binding"/>
    <property type="evidence" value="ECO:0007669"/>
    <property type="project" value="UniProtKB-UniRule"/>
</dbReference>
<dbReference type="GO" id="GO:0004765">
    <property type="term" value="F:shikimate kinase activity"/>
    <property type="evidence" value="ECO:0007669"/>
    <property type="project" value="UniProtKB-UniRule"/>
</dbReference>
<dbReference type="GO" id="GO:0005829">
    <property type="term" value="C:cytosol"/>
    <property type="evidence" value="ECO:0007669"/>
    <property type="project" value="TreeGrafter"/>
</dbReference>
<keyword evidence="13" id="KW-1185">Reference proteome</keyword>
<comment type="pathway">
    <text evidence="1 11">Metabolic intermediate biosynthesis; chorismate biosynthesis; chorismate from D-erythrose 4-phosphate and phosphoenolpyruvate: step 5/7.</text>
</comment>
<evidence type="ECO:0000313" key="13">
    <source>
        <dbReference type="Proteomes" id="UP000061603"/>
    </source>
</evidence>